<organism evidence="2 3">
    <name type="scientific">Hymenobacter swuensis DY53</name>
    <dbReference type="NCBI Taxonomy" id="1227739"/>
    <lineage>
        <taxon>Bacteria</taxon>
        <taxon>Pseudomonadati</taxon>
        <taxon>Bacteroidota</taxon>
        <taxon>Cytophagia</taxon>
        <taxon>Cytophagales</taxon>
        <taxon>Hymenobacteraceae</taxon>
        <taxon>Hymenobacter</taxon>
    </lineage>
</organism>
<feature type="region of interest" description="Disordered" evidence="1">
    <location>
        <begin position="80"/>
        <end position="101"/>
    </location>
</feature>
<dbReference type="KEGG" id="hsw:Hsw_1328"/>
<dbReference type="AlphaFoldDB" id="W8EWK2"/>
<dbReference type="HOGENOM" id="CLU_2287663_0_0_10"/>
<evidence type="ECO:0000256" key="1">
    <source>
        <dbReference type="SAM" id="MobiDB-lite"/>
    </source>
</evidence>
<accession>W8EWK2</accession>
<gene>
    <name evidence="2" type="ORF">Hsw_1328</name>
</gene>
<evidence type="ECO:0000313" key="3">
    <source>
        <dbReference type="Proteomes" id="UP000019423"/>
    </source>
</evidence>
<proteinExistence type="predicted"/>
<keyword evidence="3" id="KW-1185">Reference proteome</keyword>
<dbReference type="Proteomes" id="UP000019423">
    <property type="component" value="Chromosome"/>
</dbReference>
<name>W8EWK2_9BACT</name>
<sequence>MVVGCSKERVRTACLPARPTAVTGSRYHRASYILHQCGETTLNRLPQAALRQGYTAQISQLPAKLPRPILLAFLSATVSETPTTHPGKRPSPSFLPPEQVA</sequence>
<protein>
    <submittedName>
        <fullName evidence="2">Uncharacterized protein</fullName>
    </submittedName>
</protein>
<dbReference type="STRING" id="1227739.Hsw_1328"/>
<reference evidence="2 3" key="1">
    <citation type="submission" date="2014-01" db="EMBL/GenBank/DDBJ databases">
        <title>Complete genome sequence of ionizing-radiation resistance bacterium Hymenobacter swuensis DY53.</title>
        <authorList>
            <person name="Jung J.-H."/>
            <person name="Jeong S.-W."/>
            <person name="Joe M.-H."/>
            <person name="Cho y.-j."/>
            <person name="Kim M.-K."/>
            <person name="Lim S.-Y."/>
        </authorList>
    </citation>
    <scope>NUCLEOTIDE SEQUENCE [LARGE SCALE GENOMIC DNA]</scope>
    <source>
        <strain evidence="2 3">DY53</strain>
    </source>
</reference>
<evidence type="ECO:0000313" key="2">
    <source>
        <dbReference type="EMBL" id="AHJ96923.1"/>
    </source>
</evidence>
<dbReference type="EMBL" id="CP007145">
    <property type="protein sequence ID" value="AHJ96923.1"/>
    <property type="molecule type" value="Genomic_DNA"/>
</dbReference>
<dbReference type="PATRIC" id="fig|1227739.3.peg.1565"/>